<dbReference type="Gene3D" id="3.30.310.50">
    <property type="entry name" value="Alpha-D-phosphohexomutase, C-terminal domain"/>
    <property type="match status" value="1"/>
</dbReference>
<accession>A0A9W6YYI1</accession>
<gene>
    <name evidence="2" type="ORF">Amon01_000418100</name>
</gene>
<name>A0A9W6YYI1_AMBMO</name>
<dbReference type="Pfam" id="PF09341">
    <property type="entry name" value="Pcc1"/>
    <property type="match status" value="1"/>
</dbReference>
<keyword evidence="3" id="KW-1185">Reference proteome</keyword>
<comment type="caution">
    <text evidence="2">The sequence shown here is derived from an EMBL/GenBank/DDBJ whole genome shotgun (WGS) entry which is preliminary data.</text>
</comment>
<dbReference type="EMBL" id="BSXU01001955">
    <property type="protein sequence ID" value="GMG32755.1"/>
    <property type="molecule type" value="Genomic_DNA"/>
</dbReference>
<dbReference type="Proteomes" id="UP001165063">
    <property type="component" value="Unassembled WGS sequence"/>
</dbReference>
<sequence length="114" mass="12564">MSNSAEFTHALKFKIPFHTAKQATIAQNSLNPDPILKPNELTVKYYTTSPTTTESNSRISATAAAAETAGKEVEVEKNTVLVIEFNGFDDRVIRVAANNVIENLKTVVECFENF</sequence>
<dbReference type="AlphaFoldDB" id="A0A9W6YYI1"/>
<reference evidence="2" key="1">
    <citation type="submission" date="2023-04" db="EMBL/GenBank/DDBJ databases">
        <title>Ambrosiozyma monospora NBRC 1965.</title>
        <authorList>
            <person name="Ichikawa N."/>
            <person name="Sato H."/>
            <person name="Tonouchi N."/>
        </authorList>
    </citation>
    <scope>NUCLEOTIDE SEQUENCE</scope>
    <source>
        <strain evidence="2">NBRC 1965</strain>
    </source>
</reference>
<protein>
    <submittedName>
        <fullName evidence="2">Unnamed protein product</fullName>
    </submittedName>
</protein>
<organism evidence="2 3">
    <name type="scientific">Ambrosiozyma monospora</name>
    <name type="common">Yeast</name>
    <name type="synonym">Endomycopsis monosporus</name>
    <dbReference type="NCBI Taxonomy" id="43982"/>
    <lineage>
        <taxon>Eukaryota</taxon>
        <taxon>Fungi</taxon>
        <taxon>Dikarya</taxon>
        <taxon>Ascomycota</taxon>
        <taxon>Saccharomycotina</taxon>
        <taxon>Pichiomycetes</taxon>
        <taxon>Pichiales</taxon>
        <taxon>Pichiaceae</taxon>
        <taxon>Ambrosiozyma</taxon>
    </lineage>
</organism>
<evidence type="ECO:0000256" key="1">
    <source>
        <dbReference type="ARBA" id="ARBA00007073"/>
    </source>
</evidence>
<comment type="similarity">
    <text evidence="1">Belongs to the CTAG/PCC1 family.</text>
</comment>
<dbReference type="InterPro" id="IPR015419">
    <property type="entry name" value="CTAG/Pcc1"/>
</dbReference>
<proteinExistence type="inferred from homology"/>
<evidence type="ECO:0000313" key="2">
    <source>
        <dbReference type="EMBL" id="GMG32755.1"/>
    </source>
</evidence>
<evidence type="ECO:0000313" key="3">
    <source>
        <dbReference type="Proteomes" id="UP001165063"/>
    </source>
</evidence>
<dbReference type="OrthoDB" id="10025739at2759"/>